<dbReference type="EMBL" id="ML993650">
    <property type="protein sequence ID" value="KAF2158738.1"/>
    <property type="molecule type" value="Genomic_DNA"/>
</dbReference>
<name>A0A6A6BXG7_ZASCE</name>
<dbReference type="OrthoDB" id="248387at2759"/>
<evidence type="ECO:0008006" key="3">
    <source>
        <dbReference type="Google" id="ProtNLM"/>
    </source>
</evidence>
<evidence type="ECO:0000313" key="2">
    <source>
        <dbReference type="Proteomes" id="UP000799537"/>
    </source>
</evidence>
<proteinExistence type="predicted"/>
<dbReference type="Proteomes" id="UP000799537">
    <property type="component" value="Unassembled WGS sequence"/>
</dbReference>
<dbReference type="AlphaFoldDB" id="A0A6A6BXG7"/>
<keyword evidence="2" id="KW-1185">Reference proteome</keyword>
<protein>
    <recommendedName>
        <fullName evidence="3">Peptidase S9 prolyl oligopeptidase catalytic domain-containing protein</fullName>
    </recommendedName>
</protein>
<dbReference type="GeneID" id="54563343"/>
<accession>A0A6A6BXG7</accession>
<dbReference type="RefSeq" id="XP_033659627.1">
    <property type="nucleotide sequence ID" value="XM_033810071.1"/>
</dbReference>
<dbReference type="SUPFAM" id="SSF50993">
    <property type="entry name" value="Peptidase/esterase 'gauge' domain"/>
    <property type="match status" value="1"/>
</dbReference>
<sequence length="643" mass="71123">MFATIRGEWVRHENESTLQYVGRDLHDHVAVPASPRPVYTLHEHWIFEQLKDSVHPRGRLRRTNVKSIGAAHSWDTFIDLDKLDLPCEDKRSLGSIWTLPSVCTRAIVQLYTGADDLHELWEVDVVKYNHFYPRGFCLPAGRSEVAWLDADTILVMSTVGGSRHQTASGLPRTVRRWKRGSPIDNAQIIFQVHETHLAARAWCDLSVPNEELVFFTDVARACTSQSYVGTRTGCGERLPIPNKATWIHWNTYIACFLSEDWVVNGSTFKAGTVVGFCLRQTPLHIASLVVLCPGHGLRTSLFGKSGLRLLFTRNFQNFVRTFYPNDEGDWTEAEGQMLFDCPAMSISEVLDLGGGCDDAQLLLAIQGPLLPKTLYLAGRSGITWVEGSSCDFDTSRFGAVVHTTFALNGLPIRYLEVGPDRAPTGEAPVCIIACGLATAGPEYNAALAEHWLRPGAYLVFVNNGCCEEGEYRERSAPVGDLHAVAVDLVKRGLTLSAHTVVMGARRNGATVATMCRTSQVFFGAFCSYEPDWYDARWPSGALDPRTASDEEGTSPLLILCGDGRGPNGIDRHELHARIVDKLRMCGYDAKYFGCHKDGSMSSSKQWQIIVGFMRKAVEWAPENNVPHNVVASTSETSIASETV</sequence>
<organism evidence="1 2">
    <name type="scientific">Zasmidium cellare ATCC 36951</name>
    <dbReference type="NCBI Taxonomy" id="1080233"/>
    <lineage>
        <taxon>Eukaryota</taxon>
        <taxon>Fungi</taxon>
        <taxon>Dikarya</taxon>
        <taxon>Ascomycota</taxon>
        <taxon>Pezizomycotina</taxon>
        <taxon>Dothideomycetes</taxon>
        <taxon>Dothideomycetidae</taxon>
        <taxon>Mycosphaerellales</taxon>
        <taxon>Mycosphaerellaceae</taxon>
        <taxon>Zasmidium</taxon>
    </lineage>
</organism>
<evidence type="ECO:0000313" key="1">
    <source>
        <dbReference type="EMBL" id="KAF2158738.1"/>
    </source>
</evidence>
<reference evidence="1" key="1">
    <citation type="journal article" date="2020" name="Stud. Mycol.">
        <title>101 Dothideomycetes genomes: a test case for predicting lifestyles and emergence of pathogens.</title>
        <authorList>
            <person name="Haridas S."/>
            <person name="Albert R."/>
            <person name="Binder M."/>
            <person name="Bloem J."/>
            <person name="Labutti K."/>
            <person name="Salamov A."/>
            <person name="Andreopoulos B."/>
            <person name="Baker S."/>
            <person name="Barry K."/>
            <person name="Bills G."/>
            <person name="Bluhm B."/>
            <person name="Cannon C."/>
            <person name="Castanera R."/>
            <person name="Culley D."/>
            <person name="Daum C."/>
            <person name="Ezra D."/>
            <person name="Gonzalez J."/>
            <person name="Henrissat B."/>
            <person name="Kuo A."/>
            <person name="Liang C."/>
            <person name="Lipzen A."/>
            <person name="Lutzoni F."/>
            <person name="Magnuson J."/>
            <person name="Mondo S."/>
            <person name="Nolan M."/>
            <person name="Ohm R."/>
            <person name="Pangilinan J."/>
            <person name="Park H.-J."/>
            <person name="Ramirez L."/>
            <person name="Alfaro M."/>
            <person name="Sun H."/>
            <person name="Tritt A."/>
            <person name="Yoshinaga Y."/>
            <person name="Zwiers L.-H."/>
            <person name="Turgeon B."/>
            <person name="Goodwin S."/>
            <person name="Spatafora J."/>
            <person name="Crous P."/>
            <person name="Grigoriev I."/>
        </authorList>
    </citation>
    <scope>NUCLEOTIDE SEQUENCE</scope>
    <source>
        <strain evidence="1">ATCC 36951</strain>
    </source>
</reference>
<gene>
    <name evidence="1" type="ORF">M409DRAFT_30768</name>
</gene>